<name>A0A165F6S9_EXIGL</name>
<evidence type="ECO:0000313" key="2">
    <source>
        <dbReference type="EMBL" id="KZV88482.1"/>
    </source>
</evidence>
<accession>A0A165F6S9</accession>
<dbReference type="EMBL" id="KV426099">
    <property type="protein sequence ID" value="KZV88482.1"/>
    <property type="molecule type" value="Genomic_DNA"/>
</dbReference>
<keyword evidence="3" id="KW-1185">Reference proteome</keyword>
<feature type="region of interest" description="Disordered" evidence="1">
    <location>
        <begin position="1"/>
        <end position="63"/>
    </location>
</feature>
<dbReference type="InParanoid" id="A0A165F6S9"/>
<evidence type="ECO:0000256" key="1">
    <source>
        <dbReference type="SAM" id="MobiDB-lite"/>
    </source>
</evidence>
<feature type="compositionally biased region" description="Basic and acidic residues" evidence="1">
    <location>
        <begin position="27"/>
        <end position="37"/>
    </location>
</feature>
<protein>
    <submittedName>
        <fullName evidence="2">Uncharacterized protein</fullName>
    </submittedName>
</protein>
<evidence type="ECO:0000313" key="3">
    <source>
        <dbReference type="Proteomes" id="UP000077266"/>
    </source>
</evidence>
<organism evidence="2 3">
    <name type="scientific">Exidia glandulosa HHB12029</name>
    <dbReference type="NCBI Taxonomy" id="1314781"/>
    <lineage>
        <taxon>Eukaryota</taxon>
        <taxon>Fungi</taxon>
        <taxon>Dikarya</taxon>
        <taxon>Basidiomycota</taxon>
        <taxon>Agaricomycotina</taxon>
        <taxon>Agaricomycetes</taxon>
        <taxon>Auriculariales</taxon>
        <taxon>Exidiaceae</taxon>
        <taxon>Exidia</taxon>
    </lineage>
</organism>
<sequence>MPRRAKYASVEERHAAKRQARRNYYARNRELERAKSRERWHRRQSSSSTSSRRGEVQPQSAQSILMPATTATLGLGLQVQDEGLGLPPLVDDIESDMASWSEGLHESTVWEKITQRLIRQERRGTHSERFQKYFNSKLQHAMFLQRVAEDALDSTF</sequence>
<dbReference type="AlphaFoldDB" id="A0A165F6S9"/>
<proteinExistence type="predicted"/>
<gene>
    <name evidence="2" type="ORF">EXIGLDRAFT_696651</name>
</gene>
<dbReference type="Proteomes" id="UP000077266">
    <property type="component" value="Unassembled WGS sequence"/>
</dbReference>
<reference evidence="2 3" key="1">
    <citation type="journal article" date="2016" name="Mol. Biol. Evol.">
        <title>Comparative Genomics of Early-Diverging Mushroom-Forming Fungi Provides Insights into the Origins of Lignocellulose Decay Capabilities.</title>
        <authorList>
            <person name="Nagy L.G."/>
            <person name="Riley R."/>
            <person name="Tritt A."/>
            <person name="Adam C."/>
            <person name="Daum C."/>
            <person name="Floudas D."/>
            <person name="Sun H."/>
            <person name="Yadav J.S."/>
            <person name="Pangilinan J."/>
            <person name="Larsson K.H."/>
            <person name="Matsuura K."/>
            <person name="Barry K."/>
            <person name="Labutti K."/>
            <person name="Kuo R."/>
            <person name="Ohm R.A."/>
            <person name="Bhattacharya S.S."/>
            <person name="Shirouzu T."/>
            <person name="Yoshinaga Y."/>
            <person name="Martin F.M."/>
            <person name="Grigoriev I.V."/>
            <person name="Hibbett D.S."/>
        </authorList>
    </citation>
    <scope>NUCLEOTIDE SEQUENCE [LARGE SCALE GENOMIC DNA]</scope>
    <source>
        <strain evidence="2 3">HHB12029</strain>
    </source>
</reference>